<dbReference type="AlphaFoldDB" id="A0A6N6VJX1"/>
<dbReference type="CDD" id="cd00156">
    <property type="entry name" value="REC"/>
    <property type="match status" value="1"/>
</dbReference>
<dbReference type="Proteomes" id="UP000468901">
    <property type="component" value="Unassembled WGS sequence"/>
</dbReference>
<comment type="caution">
    <text evidence="5">The sequence shown here is derived from an EMBL/GenBank/DDBJ whole genome shotgun (WGS) entry which is preliminary data.</text>
</comment>
<feature type="domain" description="Response regulatory" evidence="4">
    <location>
        <begin position="17"/>
        <end position="136"/>
    </location>
</feature>
<dbReference type="Gene3D" id="3.40.50.2300">
    <property type="match status" value="1"/>
</dbReference>
<sequence>MASPISTAFGVSLRDLDILIVDDNAQMHTLLRTILRGFGIAEIRQARDGTAGLAQIAERAPTLIISDWEMAPMNGGEFLRRLRRVGGEPSCFVPVIVLTAHASRDIIEEAFNQGATQLLVKPVTPANLLQRISWVLEDDRPFEQAGDIWRQEMQLGGASKPKPSPEVRPASAVWAVD</sequence>
<reference evidence="5 6" key="1">
    <citation type="submission" date="2019-09" db="EMBL/GenBank/DDBJ databases">
        <title>Parvibaculum sedimenti sp. nov., isolated from sediment.</title>
        <authorList>
            <person name="Wang Y."/>
        </authorList>
    </citation>
    <scope>NUCLEOTIDE SEQUENCE [LARGE SCALE GENOMIC DNA]</scope>
    <source>
        <strain evidence="5 6">HXT-9</strain>
    </source>
</reference>
<name>A0A6N6VJX1_9HYPH</name>
<dbReference type="PANTHER" id="PTHR44591">
    <property type="entry name" value="STRESS RESPONSE REGULATOR PROTEIN 1"/>
    <property type="match status" value="1"/>
</dbReference>
<dbReference type="InterPro" id="IPR011006">
    <property type="entry name" value="CheY-like_superfamily"/>
</dbReference>
<protein>
    <submittedName>
        <fullName evidence="5">Response regulator</fullName>
    </submittedName>
</protein>
<keyword evidence="6" id="KW-1185">Reference proteome</keyword>
<dbReference type="EMBL" id="WESC01000006">
    <property type="protein sequence ID" value="KAB7740517.1"/>
    <property type="molecule type" value="Genomic_DNA"/>
</dbReference>
<evidence type="ECO:0000256" key="1">
    <source>
        <dbReference type="ARBA" id="ARBA00022553"/>
    </source>
</evidence>
<evidence type="ECO:0000313" key="5">
    <source>
        <dbReference type="EMBL" id="KAB7740517.1"/>
    </source>
</evidence>
<evidence type="ECO:0000259" key="4">
    <source>
        <dbReference type="PROSITE" id="PS50110"/>
    </source>
</evidence>
<feature type="region of interest" description="Disordered" evidence="3">
    <location>
        <begin position="154"/>
        <end position="177"/>
    </location>
</feature>
<evidence type="ECO:0000256" key="2">
    <source>
        <dbReference type="PROSITE-ProRule" id="PRU00169"/>
    </source>
</evidence>
<organism evidence="5 6">
    <name type="scientific">Parvibaculum sedimenti</name>
    <dbReference type="NCBI Taxonomy" id="2608632"/>
    <lineage>
        <taxon>Bacteria</taxon>
        <taxon>Pseudomonadati</taxon>
        <taxon>Pseudomonadota</taxon>
        <taxon>Alphaproteobacteria</taxon>
        <taxon>Hyphomicrobiales</taxon>
        <taxon>Parvibaculaceae</taxon>
        <taxon>Parvibaculum</taxon>
    </lineage>
</organism>
<dbReference type="InterPro" id="IPR001789">
    <property type="entry name" value="Sig_transdc_resp-reg_receiver"/>
</dbReference>
<feature type="modified residue" description="4-aspartylphosphate" evidence="2">
    <location>
        <position position="67"/>
    </location>
</feature>
<dbReference type="SMART" id="SM00448">
    <property type="entry name" value="REC"/>
    <property type="match status" value="1"/>
</dbReference>
<keyword evidence="1 2" id="KW-0597">Phosphoprotein</keyword>
<evidence type="ECO:0000313" key="6">
    <source>
        <dbReference type="Proteomes" id="UP000468901"/>
    </source>
</evidence>
<dbReference type="GO" id="GO:0000160">
    <property type="term" value="P:phosphorelay signal transduction system"/>
    <property type="evidence" value="ECO:0007669"/>
    <property type="project" value="InterPro"/>
</dbReference>
<dbReference type="RefSeq" id="WP_152215881.1">
    <property type="nucleotide sequence ID" value="NZ_JBAQYD010000107.1"/>
</dbReference>
<evidence type="ECO:0000256" key="3">
    <source>
        <dbReference type="SAM" id="MobiDB-lite"/>
    </source>
</evidence>
<dbReference type="PANTHER" id="PTHR44591:SF23">
    <property type="entry name" value="CHEY SUBFAMILY"/>
    <property type="match status" value="1"/>
</dbReference>
<dbReference type="InterPro" id="IPR050595">
    <property type="entry name" value="Bact_response_regulator"/>
</dbReference>
<dbReference type="Pfam" id="PF00072">
    <property type="entry name" value="Response_reg"/>
    <property type="match status" value="1"/>
</dbReference>
<accession>A0A6N6VJX1</accession>
<dbReference type="SUPFAM" id="SSF52172">
    <property type="entry name" value="CheY-like"/>
    <property type="match status" value="1"/>
</dbReference>
<gene>
    <name evidence="5" type="ORF">F2P47_08280</name>
</gene>
<dbReference type="PROSITE" id="PS50110">
    <property type="entry name" value="RESPONSE_REGULATORY"/>
    <property type="match status" value="1"/>
</dbReference>
<proteinExistence type="predicted"/>